<name>A0ABN9BLA9_9NEOB</name>
<dbReference type="EMBL" id="CATNWA010004682">
    <property type="protein sequence ID" value="CAI9548435.1"/>
    <property type="molecule type" value="Genomic_DNA"/>
</dbReference>
<proteinExistence type="predicted"/>
<accession>A0ABN9BLA9</accession>
<dbReference type="Proteomes" id="UP001162483">
    <property type="component" value="Unassembled WGS sequence"/>
</dbReference>
<comment type="caution">
    <text evidence="2">The sequence shown here is derived from an EMBL/GenBank/DDBJ whole genome shotgun (WGS) entry which is preliminary data.</text>
</comment>
<evidence type="ECO:0008006" key="4">
    <source>
        <dbReference type="Google" id="ProtNLM"/>
    </source>
</evidence>
<organism evidence="2 3">
    <name type="scientific">Staurois parvus</name>
    <dbReference type="NCBI Taxonomy" id="386267"/>
    <lineage>
        <taxon>Eukaryota</taxon>
        <taxon>Metazoa</taxon>
        <taxon>Chordata</taxon>
        <taxon>Craniata</taxon>
        <taxon>Vertebrata</taxon>
        <taxon>Euteleostomi</taxon>
        <taxon>Amphibia</taxon>
        <taxon>Batrachia</taxon>
        <taxon>Anura</taxon>
        <taxon>Neobatrachia</taxon>
        <taxon>Ranoidea</taxon>
        <taxon>Ranidae</taxon>
        <taxon>Staurois</taxon>
    </lineage>
</organism>
<protein>
    <recommendedName>
        <fullName evidence="4">NADH dehydrogenase subunit 1</fullName>
    </recommendedName>
</protein>
<evidence type="ECO:0000313" key="3">
    <source>
        <dbReference type="Proteomes" id="UP001162483"/>
    </source>
</evidence>
<gene>
    <name evidence="2" type="ORF">SPARVUS_LOCUS3149843</name>
</gene>
<keyword evidence="3" id="KW-1185">Reference proteome</keyword>
<keyword evidence="1" id="KW-0812">Transmembrane</keyword>
<reference evidence="2" key="1">
    <citation type="submission" date="2023-05" db="EMBL/GenBank/DDBJ databases">
        <authorList>
            <person name="Stuckert A."/>
        </authorList>
    </citation>
    <scope>NUCLEOTIDE SEQUENCE</scope>
</reference>
<keyword evidence="1" id="KW-0472">Membrane</keyword>
<keyword evidence="1" id="KW-1133">Transmembrane helix</keyword>
<evidence type="ECO:0000313" key="2">
    <source>
        <dbReference type="EMBL" id="CAI9548435.1"/>
    </source>
</evidence>
<evidence type="ECO:0000256" key="1">
    <source>
        <dbReference type="SAM" id="Phobius"/>
    </source>
</evidence>
<sequence>MMGCKSLIIFLIPSIAGLYVVTRGTRLFVLFVLNVGGLEVF</sequence>
<feature type="transmembrane region" description="Helical" evidence="1">
    <location>
        <begin position="7"/>
        <end position="33"/>
    </location>
</feature>